<dbReference type="InterPro" id="IPR050535">
    <property type="entry name" value="DNA_Repair-Maintenance_Comp"/>
</dbReference>
<keyword evidence="3" id="KW-1185">Reference proteome</keyword>
<proteinExistence type="predicted"/>
<dbReference type="SUPFAM" id="SSF56300">
    <property type="entry name" value="Metallo-dependent phosphatases"/>
    <property type="match status" value="1"/>
</dbReference>
<evidence type="ECO:0000313" key="3">
    <source>
        <dbReference type="Proteomes" id="UP000306187"/>
    </source>
</evidence>
<feature type="domain" description="Calcineurin-like phosphoesterase" evidence="1">
    <location>
        <begin position="8"/>
        <end position="206"/>
    </location>
</feature>
<reference evidence="2" key="1">
    <citation type="submission" date="2019-02" db="EMBL/GenBank/DDBJ databases">
        <title>Isolation of virulent Lactobacillus brevis phages.</title>
        <authorList>
            <person name="Feyereisen M."/>
            <person name="Mahony J."/>
            <person name="O'Sullivan T."/>
            <person name="van Sinderen D."/>
        </authorList>
    </citation>
    <scope>NUCLEOTIDE SEQUENCE [LARGE SCALE GENOMIC DNA]</scope>
</reference>
<dbReference type="Proteomes" id="UP000306187">
    <property type="component" value="Segment"/>
</dbReference>
<dbReference type="PANTHER" id="PTHR30337">
    <property type="entry name" value="COMPONENT OF ATP-DEPENDENT DSDNA EXONUCLEASE"/>
    <property type="match status" value="1"/>
</dbReference>
<dbReference type="GO" id="GO:0016787">
    <property type="term" value="F:hydrolase activity"/>
    <property type="evidence" value="ECO:0007669"/>
    <property type="project" value="InterPro"/>
</dbReference>
<protein>
    <submittedName>
        <fullName evidence="2">Nuclease SbcCD subunit D</fullName>
    </submittedName>
</protein>
<dbReference type="InterPro" id="IPR029052">
    <property type="entry name" value="Metallo-depent_PP-like"/>
</dbReference>
<sequence length="346" mass="39346">MIAISNEIMLFTDFHAYSGFTEFSDSDKEYKNSRFRNQCEVLDGILNTAEKENIPVIFGGDLFHVRQKVDIFDFNNIFRIFANHPKVEVYLLRGNHDSINNLMGSPSSIDSFNFLPNVKVITNPEKININHVNVFFMPYGEDKDFIRNKLKEFSDTANRQGNQSLLVGHLGINGAELMGTKAEGEFNAGDFYPDIFDFIYMGHYHKRQRINGLDTFIYGGSTIQNTFSDAGQDKGYDILSFDGNTVYDKFITSSSPKFFTFSNYDDTVKEVIDRGNFVRINAPEEEVKKIALSEDDESKVRISPIKNFDVNSRLDISPDDSVTEVVAKFLKDKGIDALEEAKEVLP</sequence>
<evidence type="ECO:0000259" key="1">
    <source>
        <dbReference type="Pfam" id="PF00149"/>
    </source>
</evidence>
<evidence type="ECO:0000313" key="2">
    <source>
        <dbReference type="EMBL" id="QBJ03943.1"/>
    </source>
</evidence>
<organism evidence="2 3">
    <name type="scientific">Lactobacillus phage SAC12B</name>
    <dbReference type="NCBI Taxonomy" id="2510941"/>
    <lineage>
        <taxon>Viruses</taxon>
        <taxon>Duplodnaviria</taxon>
        <taxon>Heunggongvirae</taxon>
        <taxon>Uroviricota</taxon>
        <taxon>Caudoviricetes</taxon>
        <taxon>Herelleviridae</taxon>
        <taxon>Tybeckvirus</taxon>
        <taxon>Tybeckvirus SAC12B</taxon>
    </lineage>
</organism>
<dbReference type="InterPro" id="IPR004843">
    <property type="entry name" value="Calcineurin-like_PHP"/>
</dbReference>
<name>A0A4Y5FFN7_9CAUD</name>
<dbReference type="EMBL" id="MK504446">
    <property type="protein sequence ID" value="QBJ03943.1"/>
    <property type="molecule type" value="Genomic_DNA"/>
</dbReference>
<dbReference type="Gene3D" id="3.60.21.10">
    <property type="match status" value="1"/>
</dbReference>
<gene>
    <name evidence="2" type="ORF">SAC12B_0154</name>
</gene>
<dbReference type="Pfam" id="PF00149">
    <property type="entry name" value="Metallophos"/>
    <property type="match status" value="1"/>
</dbReference>
<accession>A0A4Y5FFN7</accession>
<dbReference type="PANTHER" id="PTHR30337:SF0">
    <property type="entry name" value="NUCLEASE SBCCD SUBUNIT D"/>
    <property type="match status" value="1"/>
</dbReference>